<dbReference type="AlphaFoldDB" id="A0AAN4YJY9"/>
<evidence type="ECO:0000313" key="2">
    <source>
        <dbReference type="Proteomes" id="UP001165205"/>
    </source>
</evidence>
<protein>
    <submittedName>
        <fullName evidence="1">Unnamed protein product</fullName>
    </submittedName>
</protein>
<dbReference type="EMBL" id="BSYA01000071">
    <property type="protein sequence ID" value="GMG30451.1"/>
    <property type="molecule type" value="Genomic_DNA"/>
</dbReference>
<comment type="caution">
    <text evidence="1">The sequence shown here is derived from an EMBL/GenBank/DDBJ whole genome shotgun (WGS) entry which is preliminary data.</text>
</comment>
<evidence type="ECO:0000313" key="1">
    <source>
        <dbReference type="EMBL" id="GMG30451.1"/>
    </source>
</evidence>
<proteinExistence type="predicted"/>
<gene>
    <name evidence="1" type="ORF">Aory04_000652000</name>
</gene>
<sequence length="223" mass="25561">MEFNVYTPHPRAGGPHLSYFHMGNSILVVKGRILDYVSTPTSNTAWPCHETSATSHIGFLANLKQLLPDGFSIEDTTRALHTITARAPWSPPPHDLVDASEMFSFHLWAYLRHRSRELLEWTKGSPTVKEMLGDYNRIIKRVEALALDIDYSLLQSIEDVTEEEWMAVKTSVTVCLGAGTSPRPYWRKTHVQCFGYCSGWRRHRSPTRGRSAICYPPLWRRYL</sequence>
<accession>A0AAN4YJY9</accession>
<organism evidence="1 2">
    <name type="scientific">Aspergillus oryzae</name>
    <name type="common">Yellow koji mold</name>
    <dbReference type="NCBI Taxonomy" id="5062"/>
    <lineage>
        <taxon>Eukaryota</taxon>
        <taxon>Fungi</taxon>
        <taxon>Dikarya</taxon>
        <taxon>Ascomycota</taxon>
        <taxon>Pezizomycotina</taxon>
        <taxon>Eurotiomycetes</taxon>
        <taxon>Eurotiomycetidae</taxon>
        <taxon>Eurotiales</taxon>
        <taxon>Aspergillaceae</taxon>
        <taxon>Aspergillus</taxon>
        <taxon>Aspergillus subgen. Circumdati</taxon>
    </lineage>
</organism>
<reference evidence="1" key="1">
    <citation type="submission" date="2023-04" db="EMBL/GenBank/DDBJ databases">
        <title>Aspergillus oryzae NBRC 4228.</title>
        <authorList>
            <person name="Ichikawa N."/>
            <person name="Sato H."/>
            <person name="Tonouchi N."/>
        </authorList>
    </citation>
    <scope>NUCLEOTIDE SEQUENCE</scope>
    <source>
        <strain evidence="1">NBRC 4228</strain>
    </source>
</reference>
<name>A0AAN4YJY9_ASPOZ</name>
<dbReference type="Proteomes" id="UP001165205">
    <property type="component" value="Unassembled WGS sequence"/>
</dbReference>